<evidence type="ECO:0008006" key="4">
    <source>
        <dbReference type="Google" id="ProtNLM"/>
    </source>
</evidence>
<feature type="compositionally biased region" description="Polar residues" evidence="1">
    <location>
        <begin position="273"/>
        <end position="289"/>
    </location>
</feature>
<feature type="compositionally biased region" description="Basic and acidic residues" evidence="1">
    <location>
        <begin position="334"/>
        <end position="349"/>
    </location>
</feature>
<evidence type="ECO:0000256" key="1">
    <source>
        <dbReference type="SAM" id="MobiDB-lite"/>
    </source>
</evidence>
<comment type="caution">
    <text evidence="2">The sequence shown here is derived from an EMBL/GenBank/DDBJ whole genome shotgun (WGS) entry which is preliminary data.</text>
</comment>
<feature type="region of interest" description="Disordered" evidence="1">
    <location>
        <begin position="327"/>
        <end position="355"/>
    </location>
</feature>
<reference evidence="2" key="2">
    <citation type="submission" date="2017-10" db="EMBL/GenBank/DDBJ databases">
        <title>Ladona fulva Genome sequencing and assembly.</title>
        <authorList>
            <person name="Murali S."/>
            <person name="Richards S."/>
            <person name="Bandaranaike D."/>
            <person name="Bellair M."/>
            <person name="Blankenburg K."/>
            <person name="Chao H."/>
            <person name="Dinh H."/>
            <person name="Doddapaneni H."/>
            <person name="Dugan-Rocha S."/>
            <person name="Elkadiri S."/>
            <person name="Gnanaolivu R."/>
            <person name="Hernandez B."/>
            <person name="Skinner E."/>
            <person name="Javaid M."/>
            <person name="Lee S."/>
            <person name="Li M."/>
            <person name="Ming W."/>
            <person name="Munidasa M."/>
            <person name="Muniz J."/>
            <person name="Nguyen L."/>
            <person name="Hughes D."/>
            <person name="Osuji N."/>
            <person name="Pu L.-L."/>
            <person name="Puazo M."/>
            <person name="Qu C."/>
            <person name="Quiroz J."/>
            <person name="Raj R."/>
            <person name="Weissenberger G."/>
            <person name="Xin Y."/>
            <person name="Zou X."/>
            <person name="Han Y."/>
            <person name="Worley K."/>
            <person name="Muzny D."/>
            <person name="Gibbs R."/>
        </authorList>
    </citation>
    <scope>NUCLEOTIDE SEQUENCE</scope>
    <source>
        <strain evidence="2">Sampled in the wild</strain>
    </source>
</reference>
<dbReference type="AlphaFoldDB" id="A0A8K0P9Z8"/>
<gene>
    <name evidence="2" type="ORF">J437_LFUL013029</name>
</gene>
<organism evidence="2 3">
    <name type="scientific">Ladona fulva</name>
    <name type="common">Scarce chaser dragonfly</name>
    <name type="synonym">Libellula fulva</name>
    <dbReference type="NCBI Taxonomy" id="123851"/>
    <lineage>
        <taxon>Eukaryota</taxon>
        <taxon>Metazoa</taxon>
        <taxon>Ecdysozoa</taxon>
        <taxon>Arthropoda</taxon>
        <taxon>Hexapoda</taxon>
        <taxon>Insecta</taxon>
        <taxon>Pterygota</taxon>
        <taxon>Palaeoptera</taxon>
        <taxon>Odonata</taxon>
        <taxon>Epiprocta</taxon>
        <taxon>Anisoptera</taxon>
        <taxon>Libelluloidea</taxon>
        <taxon>Libellulidae</taxon>
        <taxon>Ladona</taxon>
    </lineage>
</organism>
<proteinExistence type="predicted"/>
<evidence type="ECO:0000313" key="3">
    <source>
        <dbReference type="Proteomes" id="UP000792457"/>
    </source>
</evidence>
<evidence type="ECO:0000313" key="2">
    <source>
        <dbReference type="EMBL" id="KAG8237393.1"/>
    </source>
</evidence>
<sequence length="530" mass="58424">MEEQWLRNGQITRSSSRICSKHFGDNDFTNCWKEKLNRGVVPSQNGPSISSRPPQASDKAVIVDCFSLKQSPLSLDYNFIKEENTSDEFHFEVTEENFETDEPENVSEYPIAQSNEDFGNRNPTLCKTVTMVSAGNCEEDIGNKIGSGSDCEDAPSKKSKVSFSDIHEMHYRDLVSAKNDLNCVYMKVIEKSAEILEKIPTHILKEITGLDSSIFIEMKSIRKMLSAKQKLIRSYLKSKESEDVLNSDSSEIQRLSKDTRAWNENLSVTSLTSDSLNQSGKQCKNQAQTPSFSSSASVQLSQSPLIKVREITQLSSVNFNTLQNALSSESSSDWNERDRVLTNSEKSRQSYDVTGNSFTGSGPFKFGTSSLKTNSRTAISQDCPVLPIESTMKSNIKIVCETSVDANGTKAPFVQEMSGTSECNQADKITPLSLKASLFNHCLPAFQPKGDHGGEEDSYRSPYFKSRESAGGPSKVTRESKDVTTNKVKKRAETNAATKSGGVTKARARKVDGMATSKNSSSSEANKTLS</sequence>
<feature type="region of interest" description="Disordered" evidence="1">
    <location>
        <begin position="446"/>
        <end position="530"/>
    </location>
</feature>
<feature type="region of interest" description="Disordered" evidence="1">
    <location>
        <begin position="273"/>
        <end position="295"/>
    </location>
</feature>
<reference evidence="2" key="1">
    <citation type="submission" date="2013-04" db="EMBL/GenBank/DDBJ databases">
        <authorList>
            <person name="Qu J."/>
            <person name="Murali S.C."/>
            <person name="Bandaranaike D."/>
            <person name="Bellair M."/>
            <person name="Blankenburg K."/>
            <person name="Chao H."/>
            <person name="Dinh H."/>
            <person name="Doddapaneni H."/>
            <person name="Downs B."/>
            <person name="Dugan-Rocha S."/>
            <person name="Elkadiri S."/>
            <person name="Gnanaolivu R.D."/>
            <person name="Hernandez B."/>
            <person name="Javaid M."/>
            <person name="Jayaseelan J.C."/>
            <person name="Lee S."/>
            <person name="Li M."/>
            <person name="Ming W."/>
            <person name="Munidasa M."/>
            <person name="Muniz J."/>
            <person name="Nguyen L."/>
            <person name="Ongeri F."/>
            <person name="Osuji N."/>
            <person name="Pu L.-L."/>
            <person name="Puazo M."/>
            <person name="Qu C."/>
            <person name="Quiroz J."/>
            <person name="Raj R."/>
            <person name="Weissenberger G."/>
            <person name="Xin Y."/>
            <person name="Zou X."/>
            <person name="Han Y."/>
            <person name="Richards S."/>
            <person name="Worley K."/>
            <person name="Muzny D."/>
            <person name="Gibbs R."/>
        </authorList>
    </citation>
    <scope>NUCLEOTIDE SEQUENCE</scope>
    <source>
        <strain evidence="2">Sampled in the wild</strain>
    </source>
</reference>
<feature type="compositionally biased region" description="Polar residues" evidence="1">
    <location>
        <begin position="516"/>
        <end position="530"/>
    </location>
</feature>
<dbReference type="Proteomes" id="UP000792457">
    <property type="component" value="Unassembled WGS sequence"/>
</dbReference>
<name>A0A8K0P9Z8_LADFU</name>
<accession>A0A8K0P9Z8</accession>
<keyword evidence="3" id="KW-1185">Reference proteome</keyword>
<feature type="compositionally biased region" description="Basic and acidic residues" evidence="1">
    <location>
        <begin position="449"/>
        <end position="459"/>
    </location>
</feature>
<dbReference type="EMBL" id="KZ309164">
    <property type="protein sequence ID" value="KAG8237393.1"/>
    <property type="molecule type" value="Genomic_DNA"/>
</dbReference>
<protein>
    <recommendedName>
        <fullName evidence="4">THAP-type domain-containing protein</fullName>
    </recommendedName>
</protein>